<dbReference type="InterPro" id="IPR027417">
    <property type="entry name" value="P-loop_NTPase"/>
</dbReference>
<dbReference type="GO" id="GO:0005524">
    <property type="term" value="F:ATP binding"/>
    <property type="evidence" value="ECO:0007669"/>
    <property type="project" value="UniProtKB-KW"/>
</dbReference>
<reference evidence="7" key="3">
    <citation type="submission" date="2023-06" db="EMBL/GenBank/DDBJ databases">
        <title>Pangenomics reveal diversification of enzyme families and niche specialization in globally abundant SAR202 bacteria.</title>
        <authorList>
            <person name="Saw J.H.W."/>
        </authorList>
    </citation>
    <scope>NUCLEOTIDE SEQUENCE [LARGE SCALE GENOMIC DNA]</scope>
    <source>
        <strain evidence="7">JH1073</strain>
    </source>
</reference>
<evidence type="ECO:0000313" key="6">
    <source>
        <dbReference type="EMBL" id="WFG38211.1"/>
    </source>
</evidence>
<dbReference type="GO" id="GO:0016887">
    <property type="term" value="F:ATP hydrolysis activity"/>
    <property type="evidence" value="ECO:0007669"/>
    <property type="project" value="InterPro"/>
</dbReference>
<reference evidence="7 8" key="1">
    <citation type="submission" date="2019-11" db="EMBL/GenBank/DDBJ databases">
        <authorList>
            <person name="Cho J.-C."/>
        </authorList>
    </citation>
    <scope>NUCLEOTIDE SEQUENCE [LARGE SCALE GENOMIC DNA]</scope>
    <source>
        <strain evidence="6 7">JH1073</strain>
        <strain evidence="5 8">JH702</strain>
    </source>
</reference>
<dbReference type="PANTHER" id="PTHR24220:SF685">
    <property type="entry name" value="ABC TRANSPORTER RELATED"/>
    <property type="match status" value="1"/>
</dbReference>
<dbReference type="GO" id="GO:0022857">
    <property type="term" value="F:transmembrane transporter activity"/>
    <property type="evidence" value="ECO:0007669"/>
    <property type="project" value="TreeGrafter"/>
</dbReference>
<dbReference type="SMART" id="SM00382">
    <property type="entry name" value="AAA"/>
    <property type="match status" value="1"/>
</dbReference>
<dbReference type="CDD" id="cd03255">
    <property type="entry name" value="ABC_MJ0796_LolCDE_FtsE"/>
    <property type="match status" value="1"/>
</dbReference>
<dbReference type="GO" id="GO:0098796">
    <property type="term" value="C:membrane protein complex"/>
    <property type="evidence" value="ECO:0007669"/>
    <property type="project" value="UniProtKB-ARBA"/>
</dbReference>
<protein>
    <submittedName>
        <fullName evidence="6">ATP-binding cassette domain-containing protein</fullName>
    </submittedName>
</protein>
<dbReference type="PROSITE" id="PS00211">
    <property type="entry name" value="ABC_TRANSPORTER_1"/>
    <property type="match status" value="1"/>
</dbReference>
<dbReference type="InterPro" id="IPR017871">
    <property type="entry name" value="ABC_transporter-like_CS"/>
</dbReference>
<gene>
    <name evidence="5" type="ORF">GKO46_06825</name>
    <name evidence="6" type="ORF">GKO48_00830</name>
</gene>
<dbReference type="RefSeq" id="WP_342824510.1">
    <property type="nucleotide sequence ID" value="NZ_CP046146.1"/>
</dbReference>
<organism evidence="6 7">
    <name type="scientific">Candidatus Lucifugimonas marina</name>
    <dbReference type="NCBI Taxonomy" id="3038979"/>
    <lineage>
        <taxon>Bacteria</taxon>
        <taxon>Bacillati</taxon>
        <taxon>Chloroflexota</taxon>
        <taxon>Dehalococcoidia</taxon>
        <taxon>SAR202 cluster</taxon>
        <taxon>Candidatus Lucifugimonadales</taxon>
        <taxon>Candidatus Lucifugimonadaceae</taxon>
        <taxon>Candidatus Lucifugimonas</taxon>
    </lineage>
</organism>
<dbReference type="GO" id="GO:0005886">
    <property type="term" value="C:plasma membrane"/>
    <property type="evidence" value="ECO:0007669"/>
    <property type="project" value="TreeGrafter"/>
</dbReference>
<sequence>MTTPESAYIECSGLFKIYKAADLEVVALRGLELNVSKGEIIAIVGASGSGKSTLLNILAGYDAPSAGTIRVGDFDLLQMTNKEVVEYRRHEVGFIWQETSRNLFPYLTALENVELPMVISGAPGPERRKRAQELLDVVGLGDRSDHKPSQLSGGEQQRVAIAVGLSNQPPLLLADEPTGELDDQTGTEVLELLNKVNQDLGTTIVIVTHDPAIATSVGRAVAIKDGKTSTETTREVSFERKLGGEATDTEEFLLIDSAGSVQIPRDMLDELNIGRRVRVDMKDGRVTLESGD</sequence>
<keyword evidence="7" id="KW-1185">Reference proteome</keyword>
<dbReference type="SUPFAM" id="SSF52540">
    <property type="entry name" value="P-loop containing nucleoside triphosphate hydrolases"/>
    <property type="match status" value="1"/>
</dbReference>
<evidence type="ECO:0000259" key="4">
    <source>
        <dbReference type="SMART" id="SM00382"/>
    </source>
</evidence>
<dbReference type="InterPro" id="IPR017911">
    <property type="entry name" value="MacB-like_ATP-bd"/>
</dbReference>
<dbReference type="FunFam" id="3.40.50.300:FF:000032">
    <property type="entry name" value="Export ABC transporter ATP-binding protein"/>
    <property type="match status" value="1"/>
</dbReference>
<evidence type="ECO:0000313" key="8">
    <source>
        <dbReference type="Proteomes" id="UP001321249"/>
    </source>
</evidence>
<reference evidence="6" key="2">
    <citation type="journal article" date="2023" name="Nat. Commun.">
        <title>Cultivation of marine bacteria of the SAR202 clade.</title>
        <authorList>
            <person name="Lim Y."/>
            <person name="Seo J.H."/>
            <person name="Giovannoni S.J."/>
            <person name="Kang I."/>
            <person name="Cho J.C."/>
        </authorList>
    </citation>
    <scope>NUCLEOTIDE SEQUENCE</scope>
    <source>
        <strain evidence="6">JH1073</strain>
    </source>
</reference>
<evidence type="ECO:0000256" key="2">
    <source>
        <dbReference type="ARBA" id="ARBA00022741"/>
    </source>
</evidence>
<evidence type="ECO:0000256" key="1">
    <source>
        <dbReference type="ARBA" id="ARBA00022448"/>
    </source>
</evidence>
<dbReference type="Proteomes" id="UP001321249">
    <property type="component" value="Unassembled WGS sequence"/>
</dbReference>
<dbReference type="InterPro" id="IPR015854">
    <property type="entry name" value="ABC_transpr_LolD-like"/>
</dbReference>
<dbReference type="EMBL" id="CP046147">
    <property type="protein sequence ID" value="WFG38211.1"/>
    <property type="molecule type" value="Genomic_DNA"/>
</dbReference>
<feature type="domain" description="AAA+ ATPase" evidence="4">
    <location>
        <begin position="37"/>
        <end position="227"/>
    </location>
</feature>
<dbReference type="AlphaFoldDB" id="A0AAJ6CQD2"/>
<name>A0AAJ6CQD2_9CHLR</name>
<evidence type="ECO:0000313" key="5">
    <source>
        <dbReference type="EMBL" id="MDG0866787.1"/>
    </source>
</evidence>
<accession>A0AAJ6CQD2</accession>
<dbReference type="EMBL" id="WMBE01000002">
    <property type="protein sequence ID" value="MDG0866787.1"/>
    <property type="molecule type" value="Genomic_DNA"/>
</dbReference>
<evidence type="ECO:0000256" key="3">
    <source>
        <dbReference type="ARBA" id="ARBA00022840"/>
    </source>
</evidence>
<dbReference type="Proteomes" id="UP001219901">
    <property type="component" value="Chromosome"/>
</dbReference>
<keyword evidence="1" id="KW-0813">Transport</keyword>
<keyword evidence="3 6" id="KW-0067">ATP-binding</keyword>
<dbReference type="InterPro" id="IPR003439">
    <property type="entry name" value="ABC_transporter-like_ATP-bd"/>
</dbReference>
<dbReference type="PANTHER" id="PTHR24220">
    <property type="entry name" value="IMPORT ATP-BINDING PROTEIN"/>
    <property type="match status" value="1"/>
</dbReference>
<dbReference type="InterPro" id="IPR003593">
    <property type="entry name" value="AAA+_ATPase"/>
</dbReference>
<evidence type="ECO:0000313" key="7">
    <source>
        <dbReference type="Proteomes" id="UP001219901"/>
    </source>
</evidence>
<dbReference type="Gene3D" id="3.40.50.300">
    <property type="entry name" value="P-loop containing nucleotide triphosphate hydrolases"/>
    <property type="match status" value="1"/>
</dbReference>
<dbReference type="Pfam" id="PF00005">
    <property type="entry name" value="ABC_tran"/>
    <property type="match status" value="1"/>
</dbReference>
<keyword evidence="2" id="KW-0547">Nucleotide-binding</keyword>
<proteinExistence type="predicted"/>